<proteinExistence type="predicted"/>
<dbReference type="SUPFAM" id="SSF53254">
    <property type="entry name" value="Phosphoglycerate mutase-like"/>
    <property type="match status" value="1"/>
</dbReference>
<comment type="caution">
    <text evidence="1">The sequence shown here is derived from an EMBL/GenBank/DDBJ whole genome shotgun (WGS) entry which is preliminary data.</text>
</comment>
<accession>A0A176SYP9</accession>
<dbReference type="STRING" id="1333662.LPB303_15800"/>
<dbReference type="PROSITE" id="PS51257">
    <property type="entry name" value="PROKAR_LIPOPROTEIN"/>
    <property type="match status" value="1"/>
</dbReference>
<dbReference type="InterPro" id="IPR029033">
    <property type="entry name" value="His_PPase_superfam"/>
</dbReference>
<organism evidence="1 2">
    <name type="scientific">Polaribacter atrinae</name>
    <dbReference type="NCBI Taxonomy" id="1333662"/>
    <lineage>
        <taxon>Bacteria</taxon>
        <taxon>Pseudomonadati</taxon>
        <taxon>Bacteroidota</taxon>
        <taxon>Flavobacteriia</taxon>
        <taxon>Flavobacteriales</taxon>
        <taxon>Flavobacteriaceae</taxon>
    </lineage>
</organism>
<evidence type="ECO:0000313" key="2">
    <source>
        <dbReference type="Proteomes" id="UP000076923"/>
    </source>
</evidence>
<name>A0A176SYP9_9FLAO</name>
<keyword evidence="2" id="KW-1185">Reference proteome</keyword>
<dbReference type="OrthoDB" id="3296006at2"/>
<dbReference type="Pfam" id="PF00300">
    <property type="entry name" value="His_Phos_1"/>
    <property type="match status" value="1"/>
</dbReference>
<dbReference type="InterPro" id="IPR013078">
    <property type="entry name" value="His_Pase_superF_clade-1"/>
</dbReference>
<protein>
    <submittedName>
        <fullName evidence="1">Phosphoglycerate mutase</fullName>
    </submittedName>
</protein>
<gene>
    <name evidence="1" type="ORF">LPB303_15800</name>
</gene>
<dbReference type="CDD" id="cd07067">
    <property type="entry name" value="HP_PGM_like"/>
    <property type="match status" value="1"/>
</dbReference>
<sequence>MKNFLFLIVFTFTLFTSCNSDKTTTYYLIRHAEKDRTDKSNRNPNLNKSGQERARKWADHFKNVPFDAIYSTNYNRTIETATPTAKDKNLEILKYNPSKMYDSIFQQETKGKTVLVVGHSNTTPIFANKILGSKKYENMDDDNNANLYIVTVSGDKKTSSLETLQ</sequence>
<dbReference type="AlphaFoldDB" id="A0A176SYP9"/>
<evidence type="ECO:0000313" key="1">
    <source>
        <dbReference type="EMBL" id="OAD40719.1"/>
    </source>
</evidence>
<dbReference type="Gene3D" id="3.40.50.1240">
    <property type="entry name" value="Phosphoglycerate mutase-like"/>
    <property type="match status" value="1"/>
</dbReference>
<dbReference type="EMBL" id="LVWE01000085">
    <property type="protein sequence ID" value="OAD40719.1"/>
    <property type="molecule type" value="Genomic_DNA"/>
</dbReference>
<reference evidence="1 2" key="1">
    <citation type="submission" date="2016-02" db="EMBL/GenBank/DDBJ databases">
        <title>Draft genome sequence of Polaribacter atrinae KACC17473.</title>
        <authorList>
            <person name="Shin S.-K."/>
            <person name="Yi H."/>
        </authorList>
    </citation>
    <scope>NUCLEOTIDE SEQUENCE [LARGE SCALE GENOMIC DNA]</scope>
    <source>
        <strain evidence="1 2">KACC 17473</strain>
    </source>
</reference>
<dbReference type="Proteomes" id="UP000076923">
    <property type="component" value="Unassembled WGS sequence"/>
</dbReference>
<dbReference type="RefSeq" id="WP_068452395.1">
    <property type="nucleotide sequence ID" value="NZ_CP150660.1"/>
</dbReference>